<feature type="domain" description="PPM-type phosphatase" evidence="2">
    <location>
        <begin position="117"/>
        <end position="332"/>
    </location>
</feature>
<dbReference type="Proteomes" id="UP001141259">
    <property type="component" value="Unassembled WGS sequence"/>
</dbReference>
<dbReference type="EMBL" id="JANYMP010000007">
    <property type="protein sequence ID" value="MCS7478748.1"/>
    <property type="molecule type" value="Genomic_DNA"/>
</dbReference>
<protein>
    <submittedName>
        <fullName evidence="3">Serine/threonine-protein phosphatase</fullName>
    </submittedName>
</protein>
<organism evidence="3 4">
    <name type="scientific">Umezawaea endophytica</name>
    <dbReference type="NCBI Taxonomy" id="1654476"/>
    <lineage>
        <taxon>Bacteria</taxon>
        <taxon>Bacillati</taxon>
        <taxon>Actinomycetota</taxon>
        <taxon>Actinomycetes</taxon>
        <taxon>Pseudonocardiales</taxon>
        <taxon>Pseudonocardiaceae</taxon>
        <taxon>Umezawaea</taxon>
    </lineage>
</organism>
<keyword evidence="4" id="KW-1185">Reference proteome</keyword>
<dbReference type="SMART" id="SM00331">
    <property type="entry name" value="PP2C_SIG"/>
    <property type="match status" value="1"/>
</dbReference>
<evidence type="ECO:0000259" key="2">
    <source>
        <dbReference type="SMART" id="SM00331"/>
    </source>
</evidence>
<gene>
    <name evidence="3" type="ORF">NZH93_17955</name>
</gene>
<dbReference type="InterPro" id="IPR036457">
    <property type="entry name" value="PPM-type-like_dom_sf"/>
</dbReference>
<sequence>MTTLPHTAKPMLIRTSTAGRAFTAQQVLLEPAEGEGVAAYVPVAVRGDRLGVLMVTLPEAPGESARQALTDLATVLGYELVVVERDTDLYLQARRRERLTLAAEMQWQLLPRRGCAREESSLGGQLEPAYTIGGDNFDWSASTDHLTITVSNGMGSGIRAALLTNLAISARRNARRAGLGLVDQACLADQALYAEYGGAEHVATLLLRFELSTGRVAVVDAGSPHLLRLRDDRVDLIPFEAQLPLGMFDRTDYHEQDFHVEAGDRLGVVSDGVRTALSPGGVEYGATNLDRIIRDSRNLPAPEAARAISTELLDYHEGTDLIDDAVVVCLDWTGTRH</sequence>
<dbReference type="SUPFAM" id="SSF81606">
    <property type="entry name" value="PP2C-like"/>
    <property type="match status" value="1"/>
</dbReference>
<dbReference type="InterPro" id="IPR052016">
    <property type="entry name" value="Bact_Sigma-Reg"/>
</dbReference>
<accession>A0A9X2VNZ0</accession>
<name>A0A9X2VNZ0_9PSEU</name>
<dbReference type="PANTHER" id="PTHR43156">
    <property type="entry name" value="STAGE II SPORULATION PROTEIN E-RELATED"/>
    <property type="match status" value="1"/>
</dbReference>
<keyword evidence="1" id="KW-0378">Hydrolase</keyword>
<dbReference type="Gene3D" id="3.60.40.10">
    <property type="entry name" value="PPM-type phosphatase domain"/>
    <property type="match status" value="1"/>
</dbReference>
<proteinExistence type="predicted"/>
<comment type="caution">
    <text evidence="3">The sequence shown here is derived from an EMBL/GenBank/DDBJ whole genome shotgun (WGS) entry which is preliminary data.</text>
</comment>
<dbReference type="Pfam" id="PF07228">
    <property type="entry name" value="SpoIIE"/>
    <property type="match status" value="1"/>
</dbReference>
<dbReference type="GO" id="GO:0016791">
    <property type="term" value="F:phosphatase activity"/>
    <property type="evidence" value="ECO:0007669"/>
    <property type="project" value="TreeGrafter"/>
</dbReference>
<dbReference type="PANTHER" id="PTHR43156:SF2">
    <property type="entry name" value="STAGE II SPORULATION PROTEIN E"/>
    <property type="match status" value="1"/>
</dbReference>
<dbReference type="RefSeq" id="WP_259624249.1">
    <property type="nucleotide sequence ID" value="NZ_JANYMP010000007.1"/>
</dbReference>
<evidence type="ECO:0000256" key="1">
    <source>
        <dbReference type="ARBA" id="ARBA00022801"/>
    </source>
</evidence>
<reference evidence="3" key="1">
    <citation type="submission" date="2022-08" db="EMBL/GenBank/DDBJ databases">
        <authorList>
            <person name="Tistechok S."/>
            <person name="Samborskyy M."/>
            <person name="Roman I."/>
        </authorList>
    </citation>
    <scope>NUCLEOTIDE SEQUENCE</scope>
    <source>
        <strain evidence="3">DSM 103496</strain>
    </source>
</reference>
<evidence type="ECO:0000313" key="4">
    <source>
        <dbReference type="Proteomes" id="UP001141259"/>
    </source>
</evidence>
<dbReference type="AlphaFoldDB" id="A0A9X2VNZ0"/>
<dbReference type="InterPro" id="IPR001932">
    <property type="entry name" value="PPM-type_phosphatase-like_dom"/>
</dbReference>
<evidence type="ECO:0000313" key="3">
    <source>
        <dbReference type="EMBL" id="MCS7478748.1"/>
    </source>
</evidence>